<sequence length="312" mass="33461">MVETVLFTLILIINNGGGDGKTTWSEILMALARFAGRSVAVLDVDPGLRGFSTRNGPSSADRLEWSGEFDDHRELPDWLNEVKAQDIAVVDTGANLLSAGQEVSGRLQEIAAHVHAQGGRLIIQAVTSPNKAGSGASVKDLYEQFGSTMEFAVIRNQRDGSELFGKEIDQLPVPKVTVPYVPPGLQAYRLRRALPLDQIILNPEPGFAMASALMAAQLGQIAKSAHVRSIVGDGVRETLQPLMKDLQHFEGTSAKTLMAISDTGLLASRGLCSNLASFSKLDPAQLEVFIPAAQALHAALKKSDQLRDPTSN</sequence>
<dbReference type="Gene3D" id="3.40.50.300">
    <property type="entry name" value="P-loop containing nucleotide triphosphate hydrolases"/>
    <property type="match status" value="1"/>
</dbReference>
<keyword evidence="3" id="KW-1185">Reference proteome</keyword>
<dbReference type="AlphaFoldDB" id="A0A418Q1L2"/>
<proteinExistence type="predicted"/>
<dbReference type="RefSeq" id="WP_119531209.1">
    <property type="nucleotide sequence ID" value="NZ_QXTF01000001.1"/>
</dbReference>
<name>A0A418Q1L2_9SPHN</name>
<dbReference type="InterPro" id="IPR002586">
    <property type="entry name" value="CobQ/CobB/MinD/ParA_Nub-bd_dom"/>
</dbReference>
<reference evidence="2 3" key="1">
    <citation type="submission" date="2018-09" db="EMBL/GenBank/DDBJ databases">
        <title>Sphingomonas sp. DAC4.</title>
        <authorList>
            <person name="Seo T."/>
        </authorList>
    </citation>
    <scope>NUCLEOTIDE SEQUENCE [LARGE SCALE GENOMIC DNA]</scope>
    <source>
        <strain evidence="2 3">DAC4</strain>
    </source>
</reference>
<dbReference type="InterPro" id="IPR027417">
    <property type="entry name" value="P-loop_NTPase"/>
</dbReference>
<evidence type="ECO:0000259" key="1">
    <source>
        <dbReference type="Pfam" id="PF01656"/>
    </source>
</evidence>
<evidence type="ECO:0000313" key="2">
    <source>
        <dbReference type="EMBL" id="RIX31848.1"/>
    </source>
</evidence>
<dbReference type="SUPFAM" id="SSF52540">
    <property type="entry name" value="P-loop containing nucleoside triphosphate hydrolases"/>
    <property type="match status" value="1"/>
</dbReference>
<dbReference type="Proteomes" id="UP000285023">
    <property type="component" value="Unassembled WGS sequence"/>
</dbReference>
<accession>A0A418Q1L2</accession>
<protein>
    <recommendedName>
        <fullName evidence="1">CobQ/CobB/MinD/ParA nucleotide binding domain-containing protein</fullName>
    </recommendedName>
</protein>
<feature type="domain" description="CobQ/CobB/MinD/ParA nucleotide binding" evidence="1">
    <location>
        <begin position="10"/>
        <end position="103"/>
    </location>
</feature>
<evidence type="ECO:0000313" key="3">
    <source>
        <dbReference type="Proteomes" id="UP000285023"/>
    </source>
</evidence>
<comment type="caution">
    <text evidence="2">The sequence shown here is derived from an EMBL/GenBank/DDBJ whole genome shotgun (WGS) entry which is preliminary data.</text>
</comment>
<organism evidence="2 3">
    <name type="scientific">Sphingomonas edaphi</name>
    <dbReference type="NCBI Taxonomy" id="2315689"/>
    <lineage>
        <taxon>Bacteria</taxon>
        <taxon>Pseudomonadati</taxon>
        <taxon>Pseudomonadota</taxon>
        <taxon>Alphaproteobacteria</taxon>
        <taxon>Sphingomonadales</taxon>
        <taxon>Sphingomonadaceae</taxon>
        <taxon>Sphingomonas</taxon>
    </lineage>
</organism>
<gene>
    <name evidence="2" type="ORF">D3M59_02295</name>
</gene>
<dbReference type="EMBL" id="QXTF01000001">
    <property type="protein sequence ID" value="RIX31848.1"/>
    <property type="molecule type" value="Genomic_DNA"/>
</dbReference>
<dbReference type="Pfam" id="PF01656">
    <property type="entry name" value="CbiA"/>
    <property type="match status" value="1"/>
</dbReference>